<gene>
    <name evidence="5" type="ORF">SAMN04488530_10254</name>
</gene>
<dbReference type="InterPro" id="IPR000160">
    <property type="entry name" value="GGDEF_dom"/>
</dbReference>
<keyword evidence="3" id="KW-1133">Transmembrane helix</keyword>
<keyword evidence="2" id="KW-0175">Coiled coil</keyword>
<dbReference type="SMART" id="SM00267">
    <property type="entry name" value="GGDEF"/>
    <property type="match status" value="1"/>
</dbReference>
<dbReference type="STRING" id="1121321.SAMN04488530_10254"/>
<name>A0A1M5JXD7_9FIRM</name>
<keyword evidence="1" id="KW-0802">TPR repeat</keyword>
<evidence type="ECO:0000313" key="5">
    <source>
        <dbReference type="EMBL" id="SHG45204.1"/>
    </source>
</evidence>
<dbReference type="NCBIfam" id="TIGR00254">
    <property type="entry name" value="GGDEF"/>
    <property type="match status" value="1"/>
</dbReference>
<evidence type="ECO:0000256" key="2">
    <source>
        <dbReference type="SAM" id="Coils"/>
    </source>
</evidence>
<dbReference type="RefSeq" id="WP_143153280.1">
    <property type="nucleotide sequence ID" value="NZ_BAABCH010000028.1"/>
</dbReference>
<keyword evidence="3" id="KW-0812">Transmembrane</keyword>
<proteinExistence type="predicted"/>
<dbReference type="Proteomes" id="UP000243255">
    <property type="component" value="Unassembled WGS sequence"/>
</dbReference>
<dbReference type="InterPro" id="IPR050469">
    <property type="entry name" value="Diguanylate_Cyclase"/>
</dbReference>
<evidence type="ECO:0000313" key="6">
    <source>
        <dbReference type="Proteomes" id="UP000243255"/>
    </source>
</evidence>
<dbReference type="AlphaFoldDB" id="A0A1M5JXD7"/>
<dbReference type="FunFam" id="3.30.70.270:FF:000001">
    <property type="entry name" value="Diguanylate cyclase domain protein"/>
    <property type="match status" value="1"/>
</dbReference>
<feature type="domain" description="GGDEF" evidence="4">
    <location>
        <begin position="515"/>
        <end position="637"/>
    </location>
</feature>
<dbReference type="GO" id="GO:1902201">
    <property type="term" value="P:negative regulation of bacterial-type flagellum-dependent cell motility"/>
    <property type="evidence" value="ECO:0007669"/>
    <property type="project" value="TreeGrafter"/>
</dbReference>
<sequence length="637" mass="73896">MSKKLLIVMASISVIIGSIAIFIKYNPNNSDPRITLDKIYQTYLRENKLDSKDLKKLNETIRHMSDGVDKEFLVGFSNYANGNNKEAKKYFKLVSKEFSRSTDPLIKIYTGKFLAQINIEEGNDKEAINVVKNTFDSIPKGSYEELLEHIWGLLYPIGYLEGGYDLIIYALNDIMSIDRNLGKEQQLYIYERLSSVHRLKRNYSQAVYLTAKAIALAKDQGDDFKESVLKIDLASMIFQFDEYARAEKLIKEALQVNIEGVGANAESKVYAISSLMEAYVKLEQYDDVLKYGKQLPQYEDDVDWDIYNDISILGNIFMAQSYMHKGDLNRAKQCLDEVEEIFKTDEYIFFWDKEIYYYEALGQYDEAIGNYENAIKNYEKALKESNEKEVSIKKLDVLERLFSLYDKQGDREQEDKYQKLLIAEYKNNKNTRNEENVSYILEKVDSEEKMLERAKKELAFYKVASIIVFLATLIFVFLGMQLRKSQKQSCIDGLTGVYNRHYFDIIYNKYIERKEKFSVMMVDIDNFKAINDTYGHEFGDTVIKGITETIGNLLDEEDKEFRYGGEEFIILIKDKPIEQVFKIAEKIRSAVESKVWKEDIVVTISLGVAEFKGDKNVVEIADKNLYMAKKIGKNKVV</sequence>
<dbReference type="PROSITE" id="PS50887">
    <property type="entry name" value="GGDEF"/>
    <property type="match status" value="1"/>
</dbReference>
<feature type="transmembrane region" description="Helical" evidence="3">
    <location>
        <begin position="459"/>
        <end position="478"/>
    </location>
</feature>
<feature type="coiled-coil region" evidence="2">
    <location>
        <begin position="361"/>
        <end position="388"/>
    </location>
</feature>
<dbReference type="EMBL" id="FQWX01000002">
    <property type="protein sequence ID" value="SHG45204.1"/>
    <property type="molecule type" value="Genomic_DNA"/>
</dbReference>
<dbReference type="SUPFAM" id="SSF48452">
    <property type="entry name" value="TPR-like"/>
    <property type="match status" value="2"/>
</dbReference>
<dbReference type="PANTHER" id="PTHR45138">
    <property type="entry name" value="REGULATORY COMPONENTS OF SENSORY TRANSDUCTION SYSTEM"/>
    <property type="match status" value="1"/>
</dbReference>
<dbReference type="Gene3D" id="1.25.40.10">
    <property type="entry name" value="Tetratricopeptide repeat domain"/>
    <property type="match status" value="1"/>
</dbReference>
<organism evidence="5 6">
    <name type="scientific">Asaccharospora irregularis DSM 2635</name>
    <dbReference type="NCBI Taxonomy" id="1121321"/>
    <lineage>
        <taxon>Bacteria</taxon>
        <taxon>Bacillati</taxon>
        <taxon>Bacillota</taxon>
        <taxon>Clostridia</taxon>
        <taxon>Peptostreptococcales</taxon>
        <taxon>Peptostreptococcaceae</taxon>
        <taxon>Asaccharospora</taxon>
    </lineage>
</organism>
<dbReference type="InterPro" id="IPR043128">
    <property type="entry name" value="Rev_trsase/Diguanyl_cyclase"/>
</dbReference>
<dbReference type="PROSITE" id="PS50005">
    <property type="entry name" value="TPR"/>
    <property type="match status" value="1"/>
</dbReference>
<feature type="repeat" description="TPR" evidence="1">
    <location>
        <begin position="355"/>
        <end position="388"/>
    </location>
</feature>
<dbReference type="OrthoDB" id="9805474at2"/>
<dbReference type="CDD" id="cd01949">
    <property type="entry name" value="GGDEF"/>
    <property type="match status" value="1"/>
</dbReference>
<keyword evidence="3" id="KW-0472">Membrane</keyword>
<keyword evidence="6" id="KW-1185">Reference proteome</keyword>
<dbReference type="Pfam" id="PF00990">
    <property type="entry name" value="GGDEF"/>
    <property type="match status" value="1"/>
</dbReference>
<dbReference type="GO" id="GO:0005886">
    <property type="term" value="C:plasma membrane"/>
    <property type="evidence" value="ECO:0007669"/>
    <property type="project" value="TreeGrafter"/>
</dbReference>
<evidence type="ECO:0000256" key="1">
    <source>
        <dbReference type="PROSITE-ProRule" id="PRU00339"/>
    </source>
</evidence>
<reference evidence="6" key="1">
    <citation type="submission" date="2016-11" db="EMBL/GenBank/DDBJ databases">
        <authorList>
            <person name="Varghese N."/>
            <person name="Submissions S."/>
        </authorList>
    </citation>
    <scope>NUCLEOTIDE SEQUENCE [LARGE SCALE GENOMIC DNA]</scope>
    <source>
        <strain evidence="6">DSM 2635</strain>
    </source>
</reference>
<dbReference type="GO" id="GO:0043709">
    <property type="term" value="P:cell adhesion involved in single-species biofilm formation"/>
    <property type="evidence" value="ECO:0007669"/>
    <property type="project" value="TreeGrafter"/>
</dbReference>
<dbReference type="SUPFAM" id="SSF55073">
    <property type="entry name" value="Nucleotide cyclase"/>
    <property type="match status" value="1"/>
</dbReference>
<dbReference type="PANTHER" id="PTHR45138:SF9">
    <property type="entry name" value="DIGUANYLATE CYCLASE DGCM-RELATED"/>
    <property type="match status" value="1"/>
</dbReference>
<dbReference type="InterPro" id="IPR011990">
    <property type="entry name" value="TPR-like_helical_dom_sf"/>
</dbReference>
<accession>A0A1M5JXD7</accession>
<evidence type="ECO:0000256" key="3">
    <source>
        <dbReference type="SAM" id="Phobius"/>
    </source>
</evidence>
<dbReference type="InterPro" id="IPR019734">
    <property type="entry name" value="TPR_rpt"/>
</dbReference>
<dbReference type="InterPro" id="IPR029787">
    <property type="entry name" value="Nucleotide_cyclase"/>
</dbReference>
<evidence type="ECO:0000259" key="4">
    <source>
        <dbReference type="PROSITE" id="PS50887"/>
    </source>
</evidence>
<dbReference type="GO" id="GO:0052621">
    <property type="term" value="F:diguanylate cyclase activity"/>
    <property type="evidence" value="ECO:0007669"/>
    <property type="project" value="TreeGrafter"/>
</dbReference>
<dbReference type="Gene3D" id="3.30.70.270">
    <property type="match status" value="1"/>
</dbReference>
<protein>
    <submittedName>
        <fullName evidence="5">Diguanylate cyclase (GGDEF) domain-containing protein</fullName>
    </submittedName>
</protein>